<dbReference type="InterPro" id="IPR041413">
    <property type="entry name" value="MLTR_LBD"/>
</dbReference>
<dbReference type="PANTHER" id="PTHR35010:SF2">
    <property type="entry name" value="BLL4672 PROTEIN"/>
    <property type="match status" value="1"/>
</dbReference>
<sequence length="285" mass="31424">MTEVQAGVGELIRRWRDRLDPASCGFSNSSARRVPGVRREELAQLAGVSVDYLVRLEQGRATHPTESVISSLARALQLNRAERDHLYRTAGLLPPGDALIDDHISPGVHRVFARLADLPVAVFTADWHLIRWTPTWAALIGDPSAVPGPLRNLVRLIFSEDTDTGDLVHPNSSTLGSHHLESALVADLRSARATHPHDPRLSRLIRDMRLQHPRFEELWQRAVVDVHASDRKTIAHPVVGEIVLDCDVLLVPGSDLRLVLYSATPGSRDSELLEFVKVVEPAVGG</sequence>
<dbReference type="Pfam" id="PF13560">
    <property type="entry name" value="HTH_31"/>
    <property type="match status" value="1"/>
</dbReference>
<comment type="caution">
    <text evidence="2">The sequence shown here is derived from an EMBL/GenBank/DDBJ whole genome shotgun (WGS) entry which is preliminary data.</text>
</comment>
<evidence type="ECO:0000313" key="3">
    <source>
        <dbReference type="Proteomes" id="UP001185792"/>
    </source>
</evidence>
<keyword evidence="3" id="KW-1185">Reference proteome</keyword>
<evidence type="ECO:0000313" key="2">
    <source>
        <dbReference type="EMBL" id="MDV7134835.1"/>
    </source>
</evidence>
<dbReference type="InterPro" id="IPR010982">
    <property type="entry name" value="Lambda_DNA-bd_dom_sf"/>
</dbReference>
<organism evidence="2 3">
    <name type="scientific">Williamsia marianensis</name>
    <dbReference type="NCBI Taxonomy" id="85044"/>
    <lineage>
        <taxon>Bacteria</taxon>
        <taxon>Bacillati</taxon>
        <taxon>Actinomycetota</taxon>
        <taxon>Actinomycetes</taxon>
        <taxon>Mycobacteriales</taxon>
        <taxon>Nocardiaceae</taxon>
        <taxon>Williamsia</taxon>
    </lineage>
</organism>
<dbReference type="Gene3D" id="1.10.260.40">
    <property type="entry name" value="lambda repressor-like DNA-binding domains"/>
    <property type="match status" value="1"/>
</dbReference>
<dbReference type="PROSITE" id="PS50943">
    <property type="entry name" value="HTH_CROC1"/>
    <property type="match status" value="1"/>
</dbReference>
<gene>
    <name evidence="2" type="ORF">R4198_14110</name>
</gene>
<name>A0ABU4EUB8_WILMA</name>
<proteinExistence type="predicted"/>
<dbReference type="CDD" id="cd00093">
    <property type="entry name" value="HTH_XRE"/>
    <property type="match status" value="1"/>
</dbReference>
<dbReference type="InterPro" id="IPR001387">
    <property type="entry name" value="Cro/C1-type_HTH"/>
</dbReference>
<dbReference type="RefSeq" id="WP_317713448.1">
    <property type="nucleotide sequence ID" value="NZ_JAWLUM010000002.1"/>
</dbReference>
<dbReference type="EMBL" id="JAWLUM010000002">
    <property type="protein sequence ID" value="MDV7134835.1"/>
    <property type="molecule type" value="Genomic_DNA"/>
</dbReference>
<dbReference type="Gene3D" id="3.30.450.180">
    <property type="match status" value="1"/>
</dbReference>
<protein>
    <submittedName>
        <fullName evidence="2">Helix-turn-helix transcriptional regulator</fullName>
    </submittedName>
</protein>
<dbReference type="SMART" id="SM00530">
    <property type="entry name" value="HTH_XRE"/>
    <property type="match status" value="1"/>
</dbReference>
<dbReference type="Pfam" id="PF17765">
    <property type="entry name" value="MLTR_LBD"/>
    <property type="match status" value="1"/>
</dbReference>
<dbReference type="SUPFAM" id="SSF47413">
    <property type="entry name" value="lambda repressor-like DNA-binding domains"/>
    <property type="match status" value="1"/>
</dbReference>
<dbReference type="Proteomes" id="UP001185792">
    <property type="component" value="Unassembled WGS sequence"/>
</dbReference>
<dbReference type="PANTHER" id="PTHR35010">
    <property type="entry name" value="BLL4672 PROTEIN-RELATED"/>
    <property type="match status" value="1"/>
</dbReference>
<feature type="domain" description="HTH cro/C1-type" evidence="1">
    <location>
        <begin position="40"/>
        <end position="83"/>
    </location>
</feature>
<evidence type="ECO:0000259" key="1">
    <source>
        <dbReference type="PROSITE" id="PS50943"/>
    </source>
</evidence>
<reference evidence="2 3" key="1">
    <citation type="submission" date="2023-10" db="EMBL/GenBank/DDBJ databases">
        <title>Development of a sustainable strategy for remediation of hydrocarbon-contaminated territories based on the waste exchange concept.</title>
        <authorList>
            <person name="Krivoruchko A."/>
        </authorList>
    </citation>
    <scope>NUCLEOTIDE SEQUENCE [LARGE SCALE GENOMIC DNA]</scope>
    <source>
        <strain evidence="2 3">IEGM 1236</strain>
    </source>
</reference>
<accession>A0ABU4EUB8</accession>